<accession>A0A944CGQ2</accession>
<name>A0A944CGQ2_9HYPH</name>
<dbReference type="RefSeq" id="WP_213218050.1">
    <property type="nucleotide sequence ID" value="NZ_QTKU01000007.1"/>
</dbReference>
<dbReference type="Pfam" id="PF04172">
    <property type="entry name" value="LrgB"/>
    <property type="match status" value="1"/>
</dbReference>
<dbReference type="InterPro" id="IPR007300">
    <property type="entry name" value="CidB/LrgB"/>
</dbReference>
<feature type="transmembrane region" description="Helical" evidence="5">
    <location>
        <begin position="12"/>
        <end position="30"/>
    </location>
</feature>
<feature type="transmembrane region" description="Helical" evidence="5">
    <location>
        <begin position="102"/>
        <end position="125"/>
    </location>
</feature>
<sequence length="239" mass="24719">MDKGFSEIWVYLSASPLLALTLTLVAYQFGNWVYQKGGKNPLLNPVLIAVVALVATLLVTGTDYATYFEGAQFVHFLLGPATVALALPLYRQIERVKKSALAISVSLLAGSLTATATAVSIAWAFGSSQEILISLAPKSVTAPVAMGIAEQLGGLPSLTAVLVILTGIIGAALGPLLLNVMGVKDMAARGLAIGTASHGIGTARAFQVSEVAGAFAGLAMGLNALATAILLPLLWRWVF</sequence>
<dbReference type="PANTHER" id="PTHR30249">
    <property type="entry name" value="PUTATIVE SEROTONIN TRANSPORTER"/>
    <property type="match status" value="1"/>
</dbReference>
<reference evidence="6" key="1">
    <citation type="submission" date="2018-08" db="EMBL/GenBank/DDBJ databases">
        <authorList>
            <person name="Jin W."/>
            <person name="Wang H."/>
            <person name="Yang Y."/>
            <person name="Li M."/>
            <person name="Liu J."/>
        </authorList>
    </citation>
    <scope>NUCLEOTIDE SEQUENCE</scope>
    <source>
        <strain evidence="6">AESS21</strain>
    </source>
</reference>
<evidence type="ECO:0000256" key="2">
    <source>
        <dbReference type="ARBA" id="ARBA00022692"/>
    </source>
</evidence>
<keyword evidence="4 5" id="KW-0472">Membrane</keyword>
<dbReference type="AlphaFoldDB" id="A0A944CGQ2"/>
<organism evidence="6 7">
    <name type="scientific">Roseibium polysiphoniae</name>
    <dbReference type="NCBI Taxonomy" id="2571221"/>
    <lineage>
        <taxon>Bacteria</taxon>
        <taxon>Pseudomonadati</taxon>
        <taxon>Pseudomonadota</taxon>
        <taxon>Alphaproteobacteria</taxon>
        <taxon>Hyphomicrobiales</taxon>
        <taxon>Stappiaceae</taxon>
        <taxon>Roseibium</taxon>
    </lineage>
</organism>
<gene>
    <name evidence="6" type="ORF">DYI23_21035</name>
</gene>
<dbReference type="Proteomes" id="UP000705379">
    <property type="component" value="Unassembled WGS sequence"/>
</dbReference>
<dbReference type="PANTHER" id="PTHR30249:SF0">
    <property type="entry name" value="PLASTIDAL GLYCOLATE_GLYCERATE TRANSLOCATOR 1, CHLOROPLASTIC"/>
    <property type="match status" value="1"/>
</dbReference>
<feature type="transmembrane region" description="Helical" evidence="5">
    <location>
        <begin position="42"/>
        <end position="61"/>
    </location>
</feature>
<keyword evidence="2 5" id="KW-0812">Transmembrane</keyword>
<evidence type="ECO:0000256" key="4">
    <source>
        <dbReference type="ARBA" id="ARBA00023136"/>
    </source>
</evidence>
<evidence type="ECO:0000313" key="7">
    <source>
        <dbReference type="Proteomes" id="UP000705379"/>
    </source>
</evidence>
<evidence type="ECO:0000256" key="5">
    <source>
        <dbReference type="SAM" id="Phobius"/>
    </source>
</evidence>
<comment type="caution">
    <text evidence="6">The sequence shown here is derived from an EMBL/GenBank/DDBJ whole genome shotgun (WGS) entry which is preliminary data.</text>
</comment>
<feature type="transmembrane region" description="Helical" evidence="5">
    <location>
        <begin position="212"/>
        <end position="235"/>
    </location>
</feature>
<reference evidence="6" key="2">
    <citation type="journal article" date="2021" name="Microorganisms">
        <title>Bacterial Dimethylsulfoniopropionate Biosynthesis in the East China Sea.</title>
        <authorList>
            <person name="Liu J."/>
            <person name="Zhang Y."/>
            <person name="Liu J."/>
            <person name="Zhong H."/>
            <person name="Williams B.T."/>
            <person name="Zheng Y."/>
            <person name="Curson A.R.J."/>
            <person name="Sun C."/>
            <person name="Sun H."/>
            <person name="Song D."/>
            <person name="Wagner Mackenzie B."/>
            <person name="Bermejo Martinez A."/>
            <person name="Todd J.D."/>
            <person name="Zhang X.H."/>
        </authorList>
    </citation>
    <scope>NUCLEOTIDE SEQUENCE</scope>
    <source>
        <strain evidence="6">AESS21</strain>
    </source>
</reference>
<evidence type="ECO:0000256" key="1">
    <source>
        <dbReference type="ARBA" id="ARBA00004141"/>
    </source>
</evidence>
<evidence type="ECO:0000313" key="6">
    <source>
        <dbReference type="EMBL" id="MBS8262724.1"/>
    </source>
</evidence>
<keyword evidence="3 5" id="KW-1133">Transmembrane helix</keyword>
<comment type="subcellular location">
    <subcellularLocation>
        <location evidence="1">Membrane</location>
        <topology evidence="1">Multi-pass membrane protein</topology>
    </subcellularLocation>
</comment>
<dbReference type="GO" id="GO:0016020">
    <property type="term" value="C:membrane"/>
    <property type="evidence" value="ECO:0007669"/>
    <property type="project" value="UniProtKB-SubCell"/>
</dbReference>
<dbReference type="EMBL" id="QTKU01000007">
    <property type="protein sequence ID" value="MBS8262724.1"/>
    <property type="molecule type" value="Genomic_DNA"/>
</dbReference>
<feature type="transmembrane region" description="Helical" evidence="5">
    <location>
        <begin position="73"/>
        <end position="90"/>
    </location>
</feature>
<evidence type="ECO:0000256" key="3">
    <source>
        <dbReference type="ARBA" id="ARBA00022989"/>
    </source>
</evidence>
<feature type="transmembrane region" description="Helical" evidence="5">
    <location>
        <begin position="158"/>
        <end position="178"/>
    </location>
</feature>
<proteinExistence type="predicted"/>
<protein>
    <submittedName>
        <fullName evidence="6">LrgB family protein</fullName>
    </submittedName>
</protein>